<keyword evidence="9" id="KW-0732">Signal</keyword>
<gene>
    <name evidence="10" type="ORF">LSH36_294g02011</name>
</gene>
<feature type="compositionally biased region" description="Basic and acidic residues" evidence="7">
    <location>
        <begin position="838"/>
        <end position="858"/>
    </location>
</feature>
<feature type="compositionally biased region" description="Basic and acidic residues" evidence="7">
    <location>
        <begin position="865"/>
        <end position="878"/>
    </location>
</feature>
<keyword evidence="11" id="KW-1185">Reference proteome</keyword>
<feature type="compositionally biased region" description="Basic and acidic residues" evidence="7">
    <location>
        <begin position="906"/>
        <end position="928"/>
    </location>
</feature>
<evidence type="ECO:0000256" key="3">
    <source>
        <dbReference type="ARBA" id="ARBA00022692"/>
    </source>
</evidence>
<comment type="subcellular location">
    <subcellularLocation>
        <location evidence="1">Membrane</location>
        <topology evidence="1">Multi-pass membrane protein</topology>
    </subcellularLocation>
</comment>
<evidence type="ECO:0000256" key="1">
    <source>
        <dbReference type="ARBA" id="ARBA00004141"/>
    </source>
</evidence>
<feature type="signal peptide" evidence="9">
    <location>
        <begin position="1"/>
        <end position="31"/>
    </location>
</feature>
<keyword evidence="6" id="KW-0325">Glycoprotein</keyword>
<keyword evidence="4 8" id="KW-1133">Transmembrane helix</keyword>
<dbReference type="PANTHER" id="PTHR22730">
    <property type="entry name" value="PROMININ PROM PROTEIN"/>
    <property type="match status" value="1"/>
</dbReference>
<sequence length="944" mass="106523">MNNALSISSLRPRTTKMFMLLLQFLVQRALADNPTSAPEQSADSGQSEMTSSEKTLNPIYQVASFFLESVITPGRLAELNETEDLSTFDAVLRSAEEHWQTWLRHYWSYVICLVLAAVYVLALPISGCLICGCRSRGRCVAGRKRRSGKTWRWYRRICTGLLLLLCIAVLLGVISMFLANKMIHERTRAEGVPRTIGDGFKKLTAYLQEVAADYDALNKTAQLDSSLLAIDRKLDNYPRDVQDRVGNETKIATFLDRLHSYVASRNKSITLAALVDDVNSKMVELDGALAEIRADVTRDIHSCTSDECQTVNNSLSSLQTVAHFTNVPQLSTVDGNITENLAKADVAYDKIKKAVENRSSSIRGSMKSKKNDIRSNFSSFLNETRSQLEDVSLDRMAKYANEILSPNIQKYGNYFYYVGLAVGSTILFIDLLYLLGLLYGACGSLDVNKAECCKKAKARSVLNVVLGFTFGFSWIIMLVIAVLFPVGGIVNNDLCRNLLLSAPDPKSAEVIDQTLSNSMNISWSVMSLYRHCNGDGAFLEEFVFETFGGDLNLSDVLDVNRYNIQGAVDQLKDVQYQTDTLVIISENLKNDLNRLNDTDTLLAINEYSKELNKPLMSGDLNQLAEQLTEIGNSSLNASAANVMHVYETEYQNALRSVELLNTTVADTESAREDLRLALVSLDEGKKVITPQNTSTSAAYVADDLMTMYSEELRAVRTSVKTSCSTVGDTISRTKDSICKTLAQPYNAFWLSVSWCLMFFILLIPNVLVLVDNFWPGRAPSTYRSSSIDDRADDNHGLSLMYDGQESYPRSKGRIPYEHLPTTNGVRSSPLSARRNHHHYDQRQPNHRQQHDQQRRVADDWDWQPDDAHDDRRRYSPPSYDRRWINMAYDDGFEGRVAEEEVGWRRQAHEQHRNNDPYRGDRQLYRGDYRANNGRSRRYDNSPPW</sequence>
<dbReference type="InterPro" id="IPR008795">
    <property type="entry name" value="Prominin"/>
</dbReference>
<evidence type="ECO:0000256" key="4">
    <source>
        <dbReference type="ARBA" id="ARBA00022989"/>
    </source>
</evidence>
<feature type="transmembrane region" description="Helical" evidence="8">
    <location>
        <begin position="414"/>
        <end position="440"/>
    </location>
</feature>
<feature type="region of interest" description="Disordered" evidence="7">
    <location>
        <begin position="798"/>
        <end position="878"/>
    </location>
</feature>
<comment type="similarity">
    <text evidence="2">Belongs to the prominin family.</text>
</comment>
<evidence type="ECO:0008006" key="12">
    <source>
        <dbReference type="Google" id="ProtNLM"/>
    </source>
</evidence>
<evidence type="ECO:0000256" key="2">
    <source>
        <dbReference type="ARBA" id="ARBA00006058"/>
    </source>
</evidence>
<evidence type="ECO:0000256" key="8">
    <source>
        <dbReference type="SAM" id="Phobius"/>
    </source>
</evidence>
<reference evidence="10" key="1">
    <citation type="journal article" date="2023" name="Mol. Biol. Evol.">
        <title>Third-Generation Sequencing Reveals the Adaptive Role of the Epigenome in Three Deep-Sea Polychaetes.</title>
        <authorList>
            <person name="Perez M."/>
            <person name="Aroh O."/>
            <person name="Sun Y."/>
            <person name="Lan Y."/>
            <person name="Juniper S.K."/>
            <person name="Young C.R."/>
            <person name="Angers B."/>
            <person name="Qian P.Y."/>
        </authorList>
    </citation>
    <scope>NUCLEOTIDE SEQUENCE</scope>
    <source>
        <strain evidence="10">P08H-3</strain>
    </source>
</reference>
<proteinExistence type="inferred from homology"/>
<evidence type="ECO:0000256" key="6">
    <source>
        <dbReference type="ARBA" id="ARBA00023180"/>
    </source>
</evidence>
<feature type="transmembrane region" description="Helical" evidence="8">
    <location>
        <begin position="747"/>
        <end position="770"/>
    </location>
</feature>
<feature type="transmembrane region" description="Helical" evidence="8">
    <location>
        <begin position="106"/>
        <end position="132"/>
    </location>
</feature>
<comment type="caution">
    <text evidence="10">The sequence shown here is derived from an EMBL/GenBank/DDBJ whole genome shotgun (WGS) entry which is preliminary data.</text>
</comment>
<protein>
    <recommendedName>
        <fullName evidence="12">Prominin-like protein</fullName>
    </recommendedName>
</protein>
<dbReference type="PANTHER" id="PTHR22730:SF1">
    <property type="entry name" value="PROMININ-LIKE PROTEIN"/>
    <property type="match status" value="1"/>
</dbReference>
<keyword evidence="3 8" id="KW-0812">Transmembrane</keyword>
<evidence type="ECO:0000256" key="5">
    <source>
        <dbReference type="ARBA" id="ARBA00023136"/>
    </source>
</evidence>
<keyword evidence="5 8" id="KW-0472">Membrane</keyword>
<feature type="region of interest" description="Disordered" evidence="7">
    <location>
        <begin position="906"/>
        <end position="944"/>
    </location>
</feature>
<name>A0AAD9N1Q8_9ANNE</name>
<feature type="transmembrane region" description="Helical" evidence="8">
    <location>
        <begin position="461"/>
        <end position="486"/>
    </location>
</feature>
<evidence type="ECO:0000313" key="10">
    <source>
        <dbReference type="EMBL" id="KAK2153520.1"/>
    </source>
</evidence>
<dbReference type="Pfam" id="PF05478">
    <property type="entry name" value="Prominin"/>
    <property type="match status" value="1"/>
</dbReference>
<organism evidence="10 11">
    <name type="scientific">Paralvinella palmiformis</name>
    <dbReference type="NCBI Taxonomy" id="53620"/>
    <lineage>
        <taxon>Eukaryota</taxon>
        <taxon>Metazoa</taxon>
        <taxon>Spiralia</taxon>
        <taxon>Lophotrochozoa</taxon>
        <taxon>Annelida</taxon>
        <taxon>Polychaeta</taxon>
        <taxon>Sedentaria</taxon>
        <taxon>Canalipalpata</taxon>
        <taxon>Terebellida</taxon>
        <taxon>Terebelliformia</taxon>
        <taxon>Alvinellidae</taxon>
        <taxon>Paralvinella</taxon>
    </lineage>
</organism>
<evidence type="ECO:0000256" key="7">
    <source>
        <dbReference type="SAM" id="MobiDB-lite"/>
    </source>
</evidence>
<evidence type="ECO:0000256" key="9">
    <source>
        <dbReference type="SAM" id="SignalP"/>
    </source>
</evidence>
<feature type="transmembrane region" description="Helical" evidence="8">
    <location>
        <begin position="153"/>
        <end position="178"/>
    </location>
</feature>
<accession>A0AAD9N1Q8</accession>
<feature type="compositionally biased region" description="Polar residues" evidence="7">
    <location>
        <begin position="820"/>
        <end position="830"/>
    </location>
</feature>
<feature type="chain" id="PRO_5041923116" description="Prominin-like protein" evidence="9">
    <location>
        <begin position="32"/>
        <end position="944"/>
    </location>
</feature>
<dbReference type="EMBL" id="JAODUP010000294">
    <property type="protein sequence ID" value="KAK2153520.1"/>
    <property type="molecule type" value="Genomic_DNA"/>
</dbReference>
<dbReference type="GO" id="GO:0016020">
    <property type="term" value="C:membrane"/>
    <property type="evidence" value="ECO:0007669"/>
    <property type="project" value="UniProtKB-SubCell"/>
</dbReference>
<evidence type="ECO:0000313" key="11">
    <source>
        <dbReference type="Proteomes" id="UP001208570"/>
    </source>
</evidence>
<dbReference type="AlphaFoldDB" id="A0AAD9N1Q8"/>
<dbReference type="Proteomes" id="UP001208570">
    <property type="component" value="Unassembled WGS sequence"/>
</dbReference>